<evidence type="ECO:0000313" key="3">
    <source>
        <dbReference type="Proteomes" id="UP001268819"/>
    </source>
</evidence>
<dbReference type="EMBL" id="JAVDSG010000001">
    <property type="protein sequence ID" value="MDR6595818.1"/>
    <property type="molecule type" value="Genomic_DNA"/>
</dbReference>
<organism evidence="2 3">
    <name type="scientific">Saccharothrix longispora</name>
    <dbReference type="NCBI Taxonomy" id="33920"/>
    <lineage>
        <taxon>Bacteria</taxon>
        <taxon>Bacillati</taxon>
        <taxon>Actinomycetota</taxon>
        <taxon>Actinomycetes</taxon>
        <taxon>Pseudonocardiales</taxon>
        <taxon>Pseudonocardiaceae</taxon>
        <taxon>Saccharothrix</taxon>
    </lineage>
</organism>
<sequence>MSRSPRHIVALALRIKGELSVDALRGALDEVVERQEALRTRVHYDEADGTRGFLEVLPAMPVPLAVHDVPETPGRSRDDIALDLLDALNQESMSYLDAPSLRATLHRFDDHDAVLTLLSHHLFNDGWSVGVLRREIAACYRARVTGVPHALPTPRPFHEFAAWEEEFLRSERAESARRYWKDKLAGAEMCTLPTDRPYDPATHGPSSAVRNLTIDPGTLAKITESAARHRCSVWHVFLAAYMVLTEKISGQSDLTLLTVNSGRPSRDFYNTIGFFSNLVPVRLEFDDCTTFLDLMLRARKASTDAQQNQLPLESILEMYPHLLNGSGDPMALPSGFNYIGSPAEHEDTGFTTSVEPVTAPAEQPASFRRGVFIWTFLAVPGGDFRCVVEYEPEAVDAATVDRWGAEFLDLVLAMTDEPDQVWNRR</sequence>
<dbReference type="InterPro" id="IPR023213">
    <property type="entry name" value="CAT-like_dom_sf"/>
</dbReference>
<protein>
    <recommendedName>
        <fullName evidence="1">Condensation domain-containing protein</fullName>
    </recommendedName>
</protein>
<dbReference type="Gene3D" id="3.30.559.10">
    <property type="entry name" value="Chloramphenicol acetyltransferase-like domain"/>
    <property type="match status" value="1"/>
</dbReference>
<dbReference type="Pfam" id="PF00668">
    <property type="entry name" value="Condensation"/>
    <property type="match status" value="1"/>
</dbReference>
<dbReference type="InterPro" id="IPR001242">
    <property type="entry name" value="Condensation_dom"/>
</dbReference>
<proteinExistence type="predicted"/>
<dbReference type="Gene3D" id="3.30.559.30">
    <property type="entry name" value="Nonribosomal peptide synthetase, condensation domain"/>
    <property type="match status" value="1"/>
</dbReference>
<keyword evidence="3" id="KW-1185">Reference proteome</keyword>
<evidence type="ECO:0000259" key="1">
    <source>
        <dbReference type="Pfam" id="PF00668"/>
    </source>
</evidence>
<dbReference type="Proteomes" id="UP001268819">
    <property type="component" value="Unassembled WGS sequence"/>
</dbReference>
<gene>
    <name evidence="2" type="ORF">J2S66_004202</name>
</gene>
<reference evidence="2 3" key="1">
    <citation type="submission" date="2023-07" db="EMBL/GenBank/DDBJ databases">
        <title>Sequencing the genomes of 1000 actinobacteria strains.</title>
        <authorList>
            <person name="Klenk H.-P."/>
        </authorList>
    </citation>
    <scope>NUCLEOTIDE SEQUENCE [LARGE SCALE GENOMIC DNA]</scope>
    <source>
        <strain evidence="2 3">DSM 43749</strain>
    </source>
</reference>
<dbReference type="SUPFAM" id="SSF52777">
    <property type="entry name" value="CoA-dependent acyltransferases"/>
    <property type="match status" value="2"/>
</dbReference>
<dbReference type="PANTHER" id="PTHR45527">
    <property type="entry name" value="NONRIBOSOMAL PEPTIDE SYNTHETASE"/>
    <property type="match status" value="1"/>
</dbReference>
<feature type="domain" description="Condensation" evidence="1">
    <location>
        <begin position="8"/>
        <end position="420"/>
    </location>
</feature>
<evidence type="ECO:0000313" key="2">
    <source>
        <dbReference type="EMBL" id="MDR6595818.1"/>
    </source>
</evidence>
<dbReference type="RefSeq" id="WP_310308902.1">
    <property type="nucleotide sequence ID" value="NZ_BAAAXB010000001.1"/>
</dbReference>
<accession>A0ABU1PYU4</accession>
<comment type="caution">
    <text evidence="2">The sequence shown here is derived from an EMBL/GenBank/DDBJ whole genome shotgun (WGS) entry which is preliminary data.</text>
</comment>
<dbReference type="PANTHER" id="PTHR45527:SF1">
    <property type="entry name" value="FATTY ACID SYNTHASE"/>
    <property type="match status" value="1"/>
</dbReference>
<name>A0ABU1PYU4_9PSEU</name>